<reference evidence="2" key="1">
    <citation type="journal article" date="2020" name="Stud. Mycol.">
        <title>101 Dothideomycetes genomes: a test case for predicting lifestyles and emergence of pathogens.</title>
        <authorList>
            <person name="Haridas S."/>
            <person name="Albert R."/>
            <person name="Binder M."/>
            <person name="Bloem J."/>
            <person name="Labutti K."/>
            <person name="Salamov A."/>
            <person name="Andreopoulos B."/>
            <person name="Baker S."/>
            <person name="Barry K."/>
            <person name="Bills G."/>
            <person name="Bluhm B."/>
            <person name="Cannon C."/>
            <person name="Castanera R."/>
            <person name="Culley D."/>
            <person name="Daum C."/>
            <person name="Ezra D."/>
            <person name="Gonzalez J."/>
            <person name="Henrissat B."/>
            <person name="Kuo A."/>
            <person name="Liang C."/>
            <person name="Lipzen A."/>
            <person name="Lutzoni F."/>
            <person name="Magnuson J."/>
            <person name="Mondo S."/>
            <person name="Nolan M."/>
            <person name="Ohm R."/>
            <person name="Pangilinan J."/>
            <person name="Park H.-J."/>
            <person name="Ramirez L."/>
            <person name="Alfaro M."/>
            <person name="Sun H."/>
            <person name="Tritt A."/>
            <person name="Yoshinaga Y."/>
            <person name="Zwiers L.-H."/>
            <person name="Turgeon B."/>
            <person name="Goodwin S."/>
            <person name="Spatafora J."/>
            <person name="Crous P."/>
            <person name="Grigoriev I."/>
        </authorList>
    </citation>
    <scope>NUCLEOTIDE SEQUENCE</scope>
    <source>
        <strain evidence="2">CBS 110217</strain>
    </source>
</reference>
<feature type="repeat" description="ANK" evidence="1">
    <location>
        <begin position="1"/>
        <end position="28"/>
    </location>
</feature>
<dbReference type="AlphaFoldDB" id="A0A9P4GXV9"/>
<dbReference type="PANTHER" id="PTHR24118">
    <property type="entry name" value="POTE ANKYRIN DOMAIN"/>
    <property type="match status" value="1"/>
</dbReference>
<evidence type="ECO:0000313" key="3">
    <source>
        <dbReference type="Proteomes" id="UP000799777"/>
    </source>
</evidence>
<dbReference type="OrthoDB" id="539213at2759"/>
<gene>
    <name evidence="2" type="ORF">EK21DRAFT_50993</name>
</gene>
<dbReference type="PROSITE" id="PS50297">
    <property type="entry name" value="ANK_REP_REGION"/>
    <property type="match status" value="5"/>
</dbReference>
<keyword evidence="1" id="KW-0040">ANK repeat</keyword>
<sequence>LHYAAYRGSDQMIKLLLQKGADPGLQNSRGRTPLHIALMEQHNSAAEKLIPHISRDAMNISEDSGSTPLHYACLIAEDSAEMITTLISSGAQVEARNRRNLKQSSLHTAVGNHACRDRHIPLLLAHGALTELEDAEGNTPLHIAVVNQKVHAAAALLEAGADVEAVNQEGSRSLSLAVKSGNVQMVKLLLLHGARVTSASLLFAMGKGCDDGILHHLADSPMRDLDTIELILGYGTDVNAEDDTGSTPLHEAAKAGNALMIKKLLEHGAAMHWQNHAGNMPLDLAQQGRHREAVECL</sequence>
<organism evidence="2 3">
    <name type="scientific">Setomelanomma holmii</name>
    <dbReference type="NCBI Taxonomy" id="210430"/>
    <lineage>
        <taxon>Eukaryota</taxon>
        <taxon>Fungi</taxon>
        <taxon>Dikarya</taxon>
        <taxon>Ascomycota</taxon>
        <taxon>Pezizomycotina</taxon>
        <taxon>Dothideomycetes</taxon>
        <taxon>Pleosporomycetidae</taxon>
        <taxon>Pleosporales</taxon>
        <taxon>Pleosporineae</taxon>
        <taxon>Phaeosphaeriaceae</taxon>
        <taxon>Setomelanomma</taxon>
    </lineage>
</organism>
<dbReference type="Pfam" id="PF12796">
    <property type="entry name" value="Ank_2"/>
    <property type="match status" value="3"/>
</dbReference>
<dbReference type="EMBL" id="ML978345">
    <property type="protein sequence ID" value="KAF2023494.1"/>
    <property type="molecule type" value="Genomic_DNA"/>
</dbReference>
<feature type="repeat" description="ANK" evidence="1">
    <location>
        <begin position="136"/>
        <end position="168"/>
    </location>
</feature>
<feature type="non-terminal residue" evidence="2">
    <location>
        <position position="1"/>
    </location>
</feature>
<keyword evidence="3" id="KW-1185">Reference proteome</keyword>
<evidence type="ECO:0000256" key="1">
    <source>
        <dbReference type="PROSITE-ProRule" id="PRU00023"/>
    </source>
</evidence>
<name>A0A9P4GXV9_9PLEO</name>
<dbReference type="Gene3D" id="1.25.40.20">
    <property type="entry name" value="Ankyrin repeat-containing domain"/>
    <property type="match status" value="3"/>
</dbReference>
<dbReference type="InterPro" id="IPR002110">
    <property type="entry name" value="Ankyrin_rpt"/>
</dbReference>
<proteinExistence type="predicted"/>
<dbReference type="InterPro" id="IPR036770">
    <property type="entry name" value="Ankyrin_rpt-contain_sf"/>
</dbReference>
<dbReference type="PANTHER" id="PTHR24118:SF99">
    <property type="entry name" value="POTE ANKYRIN DOMAIN FAMILY MEMBER 3C-RELATED"/>
    <property type="match status" value="1"/>
</dbReference>
<dbReference type="Proteomes" id="UP000799777">
    <property type="component" value="Unassembled WGS sequence"/>
</dbReference>
<protein>
    <submittedName>
        <fullName evidence="2">Ankyrin</fullName>
    </submittedName>
</protein>
<feature type="non-terminal residue" evidence="2">
    <location>
        <position position="297"/>
    </location>
</feature>
<dbReference type="SMART" id="SM00248">
    <property type="entry name" value="ANK"/>
    <property type="match status" value="7"/>
</dbReference>
<feature type="repeat" description="ANK" evidence="1">
    <location>
        <begin position="244"/>
        <end position="276"/>
    </location>
</feature>
<dbReference type="PROSITE" id="PS50088">
    <property type="entry name" value="ANK_REPEAT"/>
    <property type="match status" value="5"/>
</dbReference>
<feature type="repeat" description="ANK" evidence="1">
    <location>
        <begin position="169"/>
        <end position="201"/>
    </location>
</feature>
<feature type="repeat" description="ANK" evidence="1">
    <location>
        <begin position="64"/>
        <end position="98"/>
    </location>
</feature>
<evidence type="ECO:0000313" key="2">
    <source>
        <dbReference type="EMBL" id="KAF2023494.1"/>
    </source>
</evidence>
<dbReference type="SUPFAM" id="SSF48403">
    <property type="entry name" value="Ankyrin repeat"/>
    <property type="match status" value="1"/>
</dbReference>
<comment type="caution">
    <text evidence="2">The sequence shown here is derived from an EMBL/GenBank/DDBJ whole genome shotgun (WGS) entry which is preliminary data.</text>
</comment>
<accession>A0A9P4GXV9</accession>